<accession>A0A067P515</accession>
<evidence type="ECO:0000313" key="2">
    <source>
        <dbReference type="Proteomes" id="UP000027265"/>
    </source>
</evidence>
<sequence length="257" mass="29263">MAKPDPLWHEERSRHLENASPAIQFDLDAYNHIHMVFGSDFSGIAANLALSRKEDEGVRPDGCWEMSEGSHSTVVKMVGMRESSADWALLVPSKSPSERISILDKIRRFPFFAFLSHPRTATKTTLTTTPSLSFWELFLSRFPAPHPIYYMLNPLSLVNLLLSHRRRGGDTPRIPTSSSPFSADFCAACFLRSRRDDSSEDAERLNIDEARLFSGDCETCRGVVTDFDKKGQRPVRFWHRKRIADDEGEFVWSEPDP</sequence>
<gene>
    <name evidence="1" type="ORF">JAAARDRAFT_200408</name>
</gene>
<dbReference type="Proteomes" id="UP000027265">
    <property type="component" value="Unassembled WGS sequence"/>
</dbReference>
<protein>
    <submittedName>
        <fullName evidence="1">Uncharacterized protein</fullName>
    </submittedName>
</protein>
<dbReference type="HOGENOM" id="CLU_1082064_0_0_1"/>
<reference evidence="2" key="1">
    <citation type="journal article" date="2014" name="Proc. Natl. Acad. Sci. U.S.A.">
        <title>Extensive sampling of basidiomycete genomes demonstrates inadequacy of the white-rot/brown-rot paradigm for wood decay fungi.</title>
        <authorList>
            <person name="Riley R."/>
            <person name="Salamov A.A."/>
            <person name="Brown D.W."/>
            <person name="Nagy L.G."/>
            <person name="Floudas D."/>
            <person name="Held B.W."/>
            <person name="Levasseur A."/>
            <person name="Lombard V."/>
            <person name="Morin E."/>
            <person name="Otillar R."/>
            <person name="Lindquist E.A."/>
            <person name="Sun H."/>
            <person name="LaButti K.M."/>
            <person name="Schmutz J."/>
            <person name="Jabbour D."/>
            <person name="Luo H."/>
            <person name="Baker S.E."/>
            <person name="Pisabarro A.G."/>
            <person name="Walton J.D."/>
            <person name="Blanchette R.A."/>
            <person name="Henrissat B."/>
            <person name="Martin F."/>
            <person name="Cullen D."/>
            <person name="Hibbett D.S."/>
            <person name="Grigoriev I.V."/>
        </authorList>
    </citation>
    <scope>NUCLEOTIDE SEQUENCE [LARGE SCALE GENOMIC DNA]</scope>
    <source>
        <strain evidence="2">MUCL 33604</strain>
    </source>
</reference>
<dbReference type="InParanoid" id="A0A067P515"/>
<name>A0A067P515_9AGAM</name>
<keyword evidence="2" id="KW-1185">Reference proteome</keyword>
<dbReference type="AlphaFoldDB" id="A0A067P515"/>
<dbReference type="EMBL" id="KL197769">
    <property type="protein sequence ID" value="KDQ49983.1"/>
    <property type="molecule type" value="Genomic_DNA"/>
</dbReference>
<proteinExistence type="predicted"/>
<evidence type="ECO:0000313" key="1">
    <source>
        <dbReference type="EMBL" id="KDQ49983.1"/>
    </source>
</evidence>
<organism evidence="1 2">
    <name type="scientific">Jaapia argillacea MUCL 33604</name>
    <dbReference type="NCBI Taxonomy" id="933084"/>
    <lineage>
        <taxon>Eukaryota</taxon>
        <taxon>Fungi</taxon>
        <taxon>Dikarya</taxon>
        <taxon>Basidiomycota</taxon>
        <taxon>Agaricomycotina</taxon>
        <taxon>Agaricomycetes</taxon>
        <taxon>Agaricomycetidae</taxon>
        <taxon>Jaapiales</taxon>
        <taxon>Jaapiaceae</taxon>
        <taxon>Jaapia</taxon>
    </lineage>
</organism>